<dbReference type="Pfam" id="PF00583">
    <property type="entry name" value="Acetyltransf_1"/>
    <property type="match status" value="1"/>
</dbReference>
<evidence type="ECO:0000259" key="3">
    <source>
        <dbReference type="PROSITE" id="PS51186"/>
    </source>
</evidence>
<dbReference type="InterPro" id="IPR016181">
    <property type="entry name" value="Acyl_CoA_acyltransferase"/>
</dbReference>
<keyword evidence="1 4" id="KW-0808">Transferase</keyword>
<dbReference type="EMBL" id="JACCFP010000001">
    <property type="protein sequence ID" value="NYJ02942.1"/>
    <property type="molecule type" value="Genomic_DNA"/>
</dbReference>
<sequence length="177" mass="19660">MEPSERRIRVLQASEIDMVEPLWLALDRQHRSIGPSWATWWEPATTWKIRRERYRQWLAEPDAFALGAFEGDDLVGYLVAHFLPGPDDSWTTGDRIGDVESLAVAPHRRGAGIGSALLTAARERMLELGVRDLWIGVVHGNADALRFYERHGLRPLMVTVASVPGAGGAEGGDPRRG</sequence>
<evidence type="ECO:0000313" key="5">
    <source>
        <dbReference type="Proteomes" id="UP000530424"/>
    </source>
</evidence>
<protein>
    <submittedName>
        <fullName evidence="4">GNAT superfamily N-acetyltransferase</fullName>
    </submittedName>
</protein>
<dbReference type="CDD" id="cd04301">
    <property type="entry name" value="NAT_SF"/>
    <property type="match status" value="1"/>
</dbReference>
<reference evidence="4 5" key="1">
    <citation type="submission" date="2020-07" db="EMBL/GenBank/DDBJ databases">
        <title>Sequencing the genomes of 1000 actinobacteria strains.</title>
        <authorList>
            <person name="Klenk H.-P."/>
        </authorList>
    </citation>
    <scope>NUCLEOTIDE SEQUENCE [LARGE SCALE GENOMIC DNA]</scope>
    <source>
        <strain evidence="4 5">DSM 103833</strain>
    </source>
</reference>
<name>A0A853C8G2_9ACTN</name>
<keyword evidence="2" id="KW-0012">Acyltransferase</keyword>
<dbReference type="AlphaFoldDB" id="A0A853C8G2"/>
<comment type="caution">
    <text evidence="4">The sequence shown here is derived from an EMBL/GenBank/DDBJ whole genome shotgun (WGS) entry which is preliminary data.</text>
</comment>
<dbReference type="GO" id="GO:0016747">
    <property type="term" value="F:acyltransferase activity, transferring groups other than amino-acyl groups"/>
    <property type="evidence" value="ECO:0007669"/>
    <property type="project" value="InterPro"/>
</dbReference>
<accession>A0A853C8G2</accession>
<evidence type="ECO:0000313" key="4">
    <source>
        <dbReference type="EMBL" id="NYJ02942.1"/>
    </source>
</evidence>
<organism evidence="4 5">
    <name type="scientific">Nocardioides thalensis</name>
    <dbReference type="NCBI Taxonomy" id="1914755"/>
    <lineage>
        <taxon>Bacteria</taxon>
        <taxon>Bacillati</taxon>
        <taxon>Actinomycetota</taxon>
        <taxon>Actinomycetes</taxon>
        <taxon>Propionibacteriales</taxon>
        <taxon>Nocardioidaceae</taxon>
        <taxon>Nocardioides</taxon>
    </lineage>
</organism>
<dbReference type="InterPro" id="IPR050832">
    <property type="entry name" value="Bact_Acetyltransf"/>
</dbReference>
<dbReference type="InterPro" id="IPR000182">
    <property type="entry name" value="GNAT_dom"/>
</dbReference>
<evidence type="ECO:0000256" key="1">
    <source>
        <dbReference type="ARBA" id="ARBA00022679"/>
    </source>
</evidence>
<dbReference type="SUPFAM" id="SSF55729">
    <property type="entry name" value="Acyl-CoA N-acyltransferases (Nat)"/>
    <property type="match status" value="1"/>
</dbReference>
<dbReference type="Gene3D" id="3.40.630.30">
    <property type="match status" value="1"/>
</dbReference>
<dbReference type="Proteomes" id="UP000530424">
    <property type="component" value="Unassembled WGS sequence"/>
</dbReference>
<keyword evidence="5" id="KW-1185">Reference proteome</keyword>
<gene>
    <name evidence="4" type="ORF">HNR19_003640</name>
</gene>
<evidence type="ECO:0000256" key="2">
    <source>
        <dbReference type="ARBA" id="ARBA00023315"/>
    </source>
</evidence>
<proteinExistence type="predicted"/>
<feature type="domain" description="N-acetyltransferase" evidence="3">
    <location>
        <begin position="6"/>
        <end position="177"/>
    </location>
</feature>
<dbReference type="PANTHER" id="PTHR43877">
    <property type="entry name" value="AMINOALKYLPHOSPHONATE N-ACETYLTRANSFERASE-RELATED-RELATED"/>
    <property type="match status" value="1"/>
</dbReference>
<dbReference type="RefSeq" id="WP_179669245.1">
    <property type="nucleotide sequence ID" value="NZ_JACCFP010000001.1"/>
</dbReference>
<dbReference type="PANTHER" id="PTHR43877:SF2">
    <property type="entry name" value="AMINOALKYLPHOSPHONATE N-ACETYLTRANSFERASE-RELATED"/>
    <property type="match status" value="1"/>
</dbReference>
<dbReference type="PROSITE" id="PS51186">
    <property type="entry name" value="GNAT"/>
    <property type="match status" value="1"/>
</dbReference>